<protein>
    <recommendedName>
        <fullName evidence="2">Disease resistance protein At4g27190-like leucine-rich repeats domain-containing protein</fullName>
    </recommendedName>
</protein>
<evidence type="ECO:0000256" key="1">
    <source>
        <dbReference type="ARBA" id="ARBA00022821"/>
    </source>
</evidence>
<organism evidence="3 4">
    <name type="scientific">Vitis rotundifolia</name>
    <name type="common">Muscadine grape</name>
    <dbReference type="NCBI Taxonomy" id="103349"/>
    <lineage>
        <taxon>Eukaryota</taxon>
        <taxon>Viridiplantae</taxon>
        <taxon>Streptophyta</taxon>
        <taxon>Embryophyta</taxon>
        <taxon>Tracheophyta</taxon>
        <taxon>Spermatophyta</taxon>
        <taxon>Magnoliopsida</taxon>
        <taxon>eudicotyledons</taxon>
        <taxon>Gunneridae</taxon>
        <taxon>Pentapetalae</taxon>
        <taxon>rosids</taxon>
        <taxon>Vitales</taxon>
        <taxon>Vitaceae</taxon>
        <taxon>Viteae</taxon>
        <taxon>Vitis</taxon>
    </lineage>
</organism>
<gene>
    <name evidence="3" type="ORF">PVL29_026312</name>
</gene>
<keyword evidence="4" id="KW-1185">Reference proteome</keyword>
<name>A0AA39D6J8_VITRO</name>
<proteinExistence type="predicted"/>
<dbReference type="SUPFAM" id="SSF52058">
    <property type="entry name" value="L domain-like"/>
    <property type="match status" value="1"/>
</dbReference>
<dbReference type="PANTHER" id="PTHR33463:SF180">
    <property type="entry name" value="DISEASE RESISTANCE PROTEIN RPS5"/>
    <property type="match status" value="1"/>
</dbReference>
<comment type="caution">
    <text evidence="3">The sequence shown here is derived from an EMBL/GenBank/DDBJ whole genome shotgun (WGS) entry which is preliminary data.</text>
</comment>
<evidence type="ECO:0000313" key="4">
    <source>
        <dbReference type="Proteomes" id="UP001168098"/>
    </source>
</evidence>
<reference evidence="3 4" key="1">
    <citation type="journal article" date="2023" name="BMC Biotechnol.">
        <title>Vitis rotundifolia cv Carlos genome sequencing.</title>
        <authorList>
            <person name="Huff M."/>
            <person name="Hulse-Kemp A."/>
            <person name="Scheffler B."/>
            <person name="Youngblood R."/>
            <person name="Simpson S."/>
            <person name="Babiker E."/>
            <person name="Staton M."/>
        </authorList>
    </citation>
    <scope>NUCLEOTIDE SEQUENCE [LARGE SCALE GENOMIC DNA]</scope>
    <source>
        <tissue evidence="3">Leaf</tissue>
    </source>
</reference>
<dbReference type="EMBL" id="JARBHA010000019">
    <property type="protein sequence ID" value="KAJ9672986.1"/>
    <property type="molecule type" value="Genomic_DNA"/>
</dbReference>
<dbReference type="Pfam" id="PF23247">
    <property type="entry name" value="LRR_RPS2"/>
    <property type="match status" value="1"/>
</dbReference>
<dbReference type="InterPro" id="IPR032675">
    <property type="entry name" value="LRR_dom_sf"/>
</dbReference>
<dbReference type="InterPro" id="IPR050905">
    <property type="entry name" value="Plant_NBS-LRR"/>
</dbReference>
<feature type="domain" description="Disease resistance protein At4g27190-like leucine-rich repeats" evidence="2">
    <location>
        <begin position="19"/>
        <end position="130"/>
    </location>
</feature>
<sequence>MNVEDKGKRGFISSSMVVSKFDNLHEVHIMSCSKLLKLTWLIYAPSLQLLAVSTCESMEEVIGDHDGAGRASVLEESSVLFSRLTTLQLEGLPKLKSICNWVLPFPSLTMMYVHSCESLTKLPFDSNTAKNSSKKIQAEQSWWEGLQWEDVTTKQSFSPFFMPSEYMDLYQVLGYGC</sequence>
<accession>A0AA39D6J8</accession>
<dbReference type="Proteomes" id="UP001168098">
    <property type="component" value="Unassembled WGS sequence"/>
</dbReference>
<evidence type="ECO:0000259" key="2">
    <source>
        <dbReference type="Pfam" id="PF23247"/>
    </source>
</evidence>
<dbReference type="Gene3D" id="3.80.10.10">
    <property type="entry name" value="Ribonuclease Inhibitor"/>
    <property type="match status" value="1"/>
</dbReference>
<dbReference type="InterPro" id="IPR057135">
    <property type="entry name" value="At4g27190-like_LRR"/>
</dbReference>
<dbReference type="AlphaFoldDB" id="A0AA39D6J8"/>
<dbReference type="PANTHER" id="PTHR33463">
    <property type="entry name" value="NB-ARC DOMAIN-CONTAINING PROTEIN-RELATED"/>
    <property type="match status" value="1"/>
</dbReference>
<keyword evidence="1" id="KW-0611">Plant defense</keyword>
<evidence type="ECO:0000313" key="3">
    <source>
        <dbReference type="EMBL" id="KAJ9672986.1"/>
    </source>
</evidence>